<evidence type="ECO:0000313" key="3">
    <source>
        <dbReference type="EMBL" id="QNT78871.1"/>
    </source>
</evidence>
<dbReference type="Pfam" id="PF19291">
    <property type="entry name" value="TREH_N"/>
    <property type="match status" value="1"/>
</dbReference>
<gene>
    <name evidence="3" type="ORF">JGUZn3_16500</name>
</gene>
<organism evidence="3 4">
    <name type="scientific">Entomobacter blattae</name>
    <dbReference type="NCBI Taxonomy" id="2762277"/>
    <lineage>
        <taxon>Bacteria</taxon>
        <taxon>Pseudomonadati</taxon>
        <taxon>Pseudomonadota</taxon>
        <taxon>Alphaproteobacteria</taxon>
        <taxon>Acetobacterales</taxon>
        <taxon>Acetobacteraceae</taxon>
        <taxon>Entomobacter</taxon>
    </lineage>
</organism>
<dbReference type="PANTHER" id="PTHR31616:SF0">
    <property type="entry name" value="GLUCAN 1,4-ALPHA-GLUCOSIDASE"/>
    <property type="match status" value="1"/>
</dbReference>
<keyword evidence="3" id="KW-0326">Glycosidase</keyword>
<name>A0A7H1NSW1_9PROT</name>
<dbReference type="EC" id="3.2.1.28" evidence="3"/>
<keyword evidence="4" id="KW-1185">Reference proteome</keyword>
<dbReference type="KEGG" id="ebla:JGUZn3_16500"/>
<dbReference type="Proteomes" id="UP000516349">
    <property type="component" value="Chromosome"/>
</dbReference>
<dbReference type="GO" id="GO:0004555">
    <property type="term" value="F:alpha,alpha-trehalase activity"/>
    <property type="evidence" value="ECO:0007669"/>
    <property type="project" value="UniProtKB-EC"/>
</dbReference>
<feature type="domain" description="Trehalase-like N-terminal" evidence="2">
    <location>
        <begin position="6"/>
        <end position="133"/>
    </location>
</feature>
<proteinExistence type="predicted"/>
<sequence>MASPALFIEDYAMIGDGHSCALVGLNGSIDWLCWPRFDSAACFAALLGNRENGHWQIMPVSELGQEWQPSRFYHENTNILETVFTSSDGNTFSIIDFMAIGNSHSSIVRIVECKKGKAVVENQMRLRFDYGRSIPWVSRLECEEGYAIKAVAGPQQCVMRSSVPLEGKNFSTVSLFTLNTGEKAVFTLSTSASYRSIPPAFNVEDSFKKTKKFWQEWSERCHYEGLYQKEVMRSLLVLKAMIYEPTGGIVAAPTTSLPETIGGSRNWDYRYCWLRDSTLTLIAMIRCGYHEEADSWRGWFRRAIAGTPAQSQIMYGLRGERQLNEWEVPWLSGYENSLPVRIGNGAAGQIQLDIAGEMAMVLHLSRKTGLRSPDEDWYFELNLLKYLEHIWHLPDEGMWEIREKRQHFTFSKVSCWVAFDRAIHDAIQYGLEAPIERWKAIRDRIHQQVCEQGFDKDKNSFVQFYGGSELDATLLLLPVVNFLPITDPKIQGTVSAIEKELLVDGFVQRYRPETGVDGLDGQDEGVFLACSFWLVDVYILQGRKQEAVELFERVLSISNELGLLSEEYDVKLKRLVGNFPQAFSHLALINTALHLNAGKVPVLDDIKTSVEPSPV</sequence>
<dbReference type="InterPro" id="IPR012341">
    <property type="entry name" value="6hp_glycosidase-like_sf"/>
</dbReference>
<dbReference type="Pfam" id="PF00723">
    <property type="entry name" value="Glyco_hydro_15"/>
    <property type="match status" value="1"/>
</dbReference>
<dbReference type="Gene3D" id="1.50.10.10">
    <property type="match status" value="1"/>
</dbReference>
<dbReference type="EMBL" id="CP060244">
    <property type="protein sequence ID" value="QNT78871.1"/>
    <property type="molecule type" value="Genomic_DNA"/>
</dbReference>
<dbReference type="PANTHER" id="PTHR31616">
    <property type="entry name" value="TREHALASE"/>
    <property type="match status" value="1"/>
</dbReference>
<dbReference type="SUPFAM" id="SSF48208">
    <property type="entry name" value="Six-hairpin glycosidases"/>
    <property type="match status" value="1"/>
</dbReference>
<feature type="domain" description="GH15-like" evidence="1">
    <location>
        <begin position="227"/>
        <end position="592"/>
    </location>
</feature>
<evidence type="ECO:0000259" key="2">
    <source>
        <dbReference type="Pfam" id="PF19291"/>
    </source>
</evidence>
<accession>A0A7H1NSW1</accession>
<evidence type="ECO:0000259" key="1">
    <source>
        <dbReference type="Pfam" id="PF00723"/>
    </source>
</evidence>
<dbReference type="RefSeq" id="WP_203413092.1">
    <property type="nucleotide sequence ID" value="NZ_CP060244.1"/>
</dbReference>
<dbReference type="AlphaFoldDB" id="A0A7H1NSW1"/>
<dbReference type="InterPro" id="IPR011613">
    <property type="entry name" value="GH15-like"/>
</dbReference>
<dbReference type="InterPro" id="IPR008928">
    <property type="entry name" value="6-hairpin_glycosidase_sf"/>
</dbReference>
<keyword evidence="3" id="KW-0378">Hydrolase</keyword>
<dbReference type="GO" id="GO:0005975">
    <property type="term" value="P:carbohydrate metabolic process"/>
    <property type="evidence" value="ECO:0007669"/>
    <property type="project" value="InterPro"/>
</dbReference>
<reference evidence="3 4" key="1">
    <citation type="submission" date="2020-08" db="EMBL/GenBank/DDBJ databases">
        <title>Complete genome sequence of Entomobacter blattae G55GP.</title>
        <authorList>
            <person name="Poehlein A."/>
            <person name="Guzman J."/>
            <person name="Daniel R."/>
            <person name="Vilcinskas A."/>
        </authorList>
    </citation>
    <scope>NUCLEOTIDE SEQUENCE [LARGE SCALE GENOMIC DNA]</scope>
    <source>
        <strain evidence="3 4">G55GP</strain>
    </source>
</reference>
<evidence type="ECO:0000313" key="4">
    <source>
        <dbReference type="Proteomes" id="UP000516349"/>
    </source>
</evidence>
<protein>
    <submittedName>
        <fullName evidence="3">Trehalase</fullName>
        <ecNumber evidence="3">3.2.1.28</ecNumber>
    </submittedName>
</protein>
<dbReference type="InterPro" id="IPR045582">
    <property type="entry name" value="Trehalase-like_N"/>
</dbReference>